<keyword evidence="10" id="KW-1185">Reference proteome</keyword>
<dbReference type="GO" id="GO:0000987">
    <property type="term" value="F:cis-regulatory region sequence-specific DNA binding"/>
    <property type="evidence" value="ECO:0007669"/>
    <property type="project" value="UniProtKB-ARBA"/>
</dbReference>
<evidence type="ECO:0000259" key="9">
    <source>
        <dbReference type="PROSITE" id="PS51978"/>
    </source>
</evidence>
<reference evidence="11" key="1">
    <citation type="submission" date="2024-02" db="UniProtKB">
        <authorList>
            <consortium name="WormBaseParasite"/>
        </authorList>
    </citation>
    <scope>IDENTIFICATION</scope>
</reference>
<keyword evidence="3 6" id="KW-0238">DNA-binding</keyword>
<feature type="domain" description="PBC" evidence="9">
    <location>
        <begin position="10"/>
        <end position="193"/>
    </location>
</feature>
<accession>A0AAF3EAU1</accession>
<feature type="DNA-binding region" description="Homeobox" evidence="6">
    <location>
        <begin position="194"/>
        <end position="256"/>
    </location>
</feature>
<evidence type="ECO:0000313" key="11">
    <source>
        <dbReference type="WBParaSite" id="MBELARI_LOCUS11043"/>
    </source>
</evidence>
<evidence type="ECO:0000256" key="7">
    <source>
        <dbReference type="SAM" id="MobiDB-lite"/>
    </source>
</evidence>
<dbReference type="SMART" id="SM00389">
    <property type="entry name" value="HOX"/>
    <property type="match status" value="1"/>
</dbReference>
<dbReference type="Pfam" id="PF03792">
    <property type="entry name" value="PBC"/>
    <property type="match status" value="1"/>
</dbReference>
<dbReference type="PROSITE" id="PS50071">
    <property type="entry name" value="HOMEOBOX_2"/>
    <property type="match status" value="1"/>
</dbReference>
<dbReference type="InterPro" id="IPR008422">
    <property type="entry name" value="KN_HD"/>
</dbReference>
<evidence type="ECO:0000256" key="1">
    <source>
        <dbReference type="ARBA" id="ARBA00004123"/>
    </source>
</evidence>
<evidence type="ECO:0000256" key="4">
    <source>
        <dbReference type="ARBA" id="ARBA00023155"/>
    </source>
</evidence>
<dbReference type="InterPro" id="IPR050224">
    <property type="entry name" value="TALE_homeobox"/>
</dbReference>
<keyword evidence="4 6" id="KW-0371">Homeobox</keyword>
<dbReference type="GO" id="GO:0000981">
    <property type="term" value="F:DNA-binding transcription factor activity, RNA polymerase II-specific"/>
    <property type="evidence" value="ECO:0007669"/>
    <property type="project" value="InterPro"/>
</dbReference>
<evidence type="ECO:0000259" key="8">
    <source>
        <dbReference type="PROSITE" id="PS50071"/>
    </source>
</evidence>
<comment type="similarity">
    <text evidence="2">Belongs to the TALE/PBX homeobox family.</text>
</comment>
<dbReference type="GO" id="GO:0005634">
    <property type="term" value="C:nucleus"/>
    <property type="evidence" value="ECO:0007669"/>
    <property type="project" value="UniProtKB-SubCell"/>
</dbReference>
<dbReference type="Pfam" id="PF05920">
    <property type="entry name" value="Homeobox_KN"/>
    <property type="match status" value="1"/>
</dbReference>
<dbReference type="Gene3D" id="1.10.10.60">
    <property type="entry name" value="Homeodomain-like"/>
    <property type="match status" value="1"/>
</dbReference>
<dbReference type="InterPro" id="IPR017970">
    <property type="entry name" value="Homeobox_CS"/>
</dbReference>
<keyword evidence="5 6" id="KW-0539">Nucleus</keyword>
<feature type="domain" description="Homeobox" evidence="8">
    <location>
        <begin position="192"/>
        <end position="255"/>
    </location>
</feature>
<dbReference type="InterPro" id="IPR009057">
    <property type="entry name" value="Homeodomain-like_sf"/>
</dbReference>
<evidence type="ECO:0000313" key="10">
    <source>
        <dbReference type="Proteomes" id="UP000887575"/>
    </source>
</evidence>
<protein>
    <submittedName>
        <fullName evidence="11">Homeobox domain-containing protein</fullName>
    </submittedName>
</protein>
<dbReference type="SUPFAM" id="SSF46689">
    <property type="entry name" value="Homeodomain-like"/>
    <property type="match status" value="1"/>
</dbReference>
<dbReference type="PROSITE" id="PS51978">
    <property type="entry name" value="PBC"/>
    <property type="match status" value="1"/>
</dbReference>
<dbReference type="WBParaSite" id="MBELARI_LOCUS11043">
    <property type="protein sequence ID" value="MBELARI_LOCUS11043"/>
    <property type="gene ID" value="MBELARI_LOCUS11043"/>
</dbReference>
<dbReference type="PROSITE" id="PS00027">
    <property type="entry name" value="HOMEOBOX_1"/>
    <property type="match status" value="1"/>
</dbReference>
<dbReference type="Proteomes" id="UP000887575">
    <property type="component" value="Unassembled WGS sequence"/>
</dbReference>
<evidence type="ECO:0000256" key="6">
    <source>
        <dbReference type="PROSITE-ProRule" id="PRU00108"/>
    </source>
</evidence>
<evidence type="ECO:0000256" key="5">
    <source>
        <dbReference type="ARBA" id="ARBA00023242"/>
    </source>
</evidence>
<sequence length="337" mass="38259">MVDMVELKPFESRPIEELINQLYAIAELKTTDDNTEEKKHALYTHPKLGVLRHCLLEAKDRYRISNVHEDPDEKDGIQEIARLDNMLLGHGIAGDGIPEVPSSVAEDHEDYRAKLHEQKDKYAQFMTEAAKYQSHFVDNAVKLLDEHGRIRPITQDEKERMAAVVQRKFRKVHIYIKQAVCENLMLLKNRFCDARRKRRNFSKAATDILNEYFFANINNPYPSEELKEELAQRCKISVSQVSNWFGNKRIRFKKSMGRGNVPQPPQSAAPSMPPPASNNSSSTLQPYGMLGMPSMMPYGLLGGADHLTMGGFDLTAYNPQMMAYYSSFGGGGDSMPK</sequence>
<proteinExistence type="inferred from homology"/>
<comment type="subcellular location">
    <subcellularLocation>
        <location evidence="1 6">Nucleus</location>
    </subcellularLocation>
</comment>
<feature type="compositionally biased region" description="Pro residues" evidence="7">
    <location>
        <begin position="262"/>
        <end position="276"/>
    </location>
</feature>
<organism evidence="10 11">
    <name type="scientific">Mesorhabditis belari</name>
    <dbReference type="NCBI Taxonomy" id="2138241"/>
    <lineage>
        <taxon>Eukaryota</taxon>
        <taxon>Metazoa</taxon>
        <taxon>Ecdysozoa</taxon>
        <taxon>Nematoda</taxon>
        <taxon>Chromadorea</taxon>
        <taxon>Rhabditida</taxon>
        <taxon>Rhabditina</taxon>
        <taxon>Rhabditomorpha</taxon>
        <taxon>Rhabditoidea</taxon>
        <taxon>Rhabditidae</taxon>
        <taxon>Mesorhabditinae</taxon>
        <taxon>Mesorhabditis</taxon>
    </lineage>
</organism>
<dbReference type="InterPro" id="IPR001356">
    <property type="entry name" value="HD"/>
</dbReference>
<name>A0AAF3EAU1_9BILA</name>
<dbReference type="AlphaFoldDB" id="A0AAF3EAU1"/>
<dbReference type="InterPro" id="IPR005542">
    <property type="entry name" value="PBX_PBC_dom"/>
</dbReference>
<feature type="region of interest" description="Disordered" evidence="7">
    <location>
        <begin position="255"/>
        <end position="284"/>
    </location>
</feature>
<dbReference type="CDD" id="cd00086">
    <property type="entry name" value="homeodomain"/>
    <property type="match status" value="1"/>
</dbReference>
<dbReference type="PANTHER" id="PTHR11850">
    <property type="entry name" value="HOMEOBOX PROTEIN TRANSCRIPTION FACTORS"/>
    <property type="match status" value="1"/>
</dbReference>
<evidence type="ECO:0000256" key="3">
    <source>
        <dbReference type="ARBA" id="ARBA00023125"/>
    </source>
</evidence>
<evidence type="ECO:0000256" key="2">
    <source>
        <dbReference type="ARBA" id="ARBA00007601"/>
    </source>
</evidence>